<reference evidence="1 2" key="2">
    <citation type="journal article" date="2022" name="Mol. Ecol. Resour.">
        <title>The genomes of chicory, endive, great burdock and yacon provide insights into Asteraceae paleo-polyploidization history and plant inulin production.</title>
        <authorList>
            <person name="Fan W."/>
            <person name="Wang S."/>
            <person name="Wang H."/>
            <person name="Wang A."/>
            <person name="Jiang F."/>
            <person name="Liu H."/>
            <person name="Zhao H."/>
            <person name="Xu D."/>
            <person name="Zhang Y."/>
        </authorList>
    </citation>
    <scope>NUCLEOTIDE SEQUENCE [LARGE SCALE GENOMIC DNA]</scope>
    <source>
        <strain evidence="2">cv. Punajuju</strain>
        <tissue evidence="1">Leaves</tissue>
    </source>
</reference>
<evidence type="ECO:0000313" key="2">
    <source>
        <dbReference type="Proteomes" id="UP001055811"/>
    </source>
</evidence>
<keyword evidence="2" id="KW-1185">Reference proteome</keyword>
<dbReference type="Proteomes" id="UP001055811">
    <property type="component" value="Linkage Group LG04"/>
</dbReference>
<dbReference type="EMBL" id="CM042012">
    <property type="protein sequence ID" value="KAI3749933.1"/>
    <property type="molecule type" value="Genomic_DNA"/>
</dbReference>
<comment type="caution">
    <text evidence="1">The sequence shown here is derived from an EMBL/GenBank/DDBJ whole genome shotgun (WGS) entry which is preliminary data.</text>
</comment>
<proteinExistence type="predicted"/>
<evidence type="ECO:0000313" key="1">
    <source>
        <dbReference type="EMBL" id="KAI3749933.1"/>
    </source>
</evidence>
<accession>A0ACB9DTC8</accession>
<organism evidence="1 2">
    <name type="scientific">Cichorium intybus</name>
    <name type="common">Chicory</name>
    <dbReference type="NCBI Taxonomy" id="13427"/>
    <lineage>
        <taxon>Eukaryota</taxon>
        <taxon>Viridiplantae</taxon>
        <taxon>Streptophyta</taxon>
        <taxon>Embryophyta</taxon>
        <taxon>Tracheophyta</taxon>
        <taxon>Spermatophyta</taxon>
        <taxon>Magnoliopsida</taxon>
        <taxon>eudicotyledons</taxon>
        <taxon>Gunneridae</taxon>
        <taxon>Pentapetalae</taxon>
        <taxon>asterids</taxon>
        <taxon>campanulids</taxon>
        <taxon>Asterales</taxon>
        <taxon>Asteraceae</taxon>
        <taxon>Cichorioideae</taxon>
        <taxon>Cichorieae</taxon>
        <taxon>Cichoriinae</taxon>
        <taxon>Cichorium</taxon>
    </lineage>
</organism>
<gene>
    <name evidence="1" type="ORF">L2E82_20554</name>
</gene>
<protein>
    <submittedName>
        <fullName evidence="1">Uncharacterized protein</fullName>
    </submittedName>
</protein>
<name>A0ACB9DTC8_CICIN</name>
<reference evidence="2" key="1">
    <citation type="journal article" date="2022" name="Mol. Ecol. Resour.">
        <title>The genomes of chicory, endive, great burdock and yacon provide insights into Asteraceae palaeo-polyploidization history and plant inulin production.</title>
        <authorList>
            <person name="Fan W."/>
            <person name="Wang S."/>
            <person name="Wang H."/>
            <person name="Wang A."/>
            <person name="Jiang F."/>
            <person name="Liu H."/>
            <person name="Zhao H."/>
            <person name="Xu D."/>
            <person name="Zhang Y."/>
        </authorList>
    </citation>
    <scope>NUCLEOTIDE SEQUENCE [LARGE SCALE GENOMIC DNA]</scope>
    <source>
        <strain evidence="2">cv. Punajuju</strain>
    </source>
</reference>
<sequence>MSSSYMVGVLPFSRMVERLKLAALEFLISKQPRGNVRIGAGNTVGSRVSNIFVDVDKFHDQFHAIMEKQSSKRSKVCILECRS</sequence>